<dbReference type="KEGG" id="taa:NMY3_00805"/>
<dbReference type="GeneID" id="60420943"/>
<evidence type="ECO:0000259" key="4">
    <source>
        <dbReference type="Pfam" id="PF06470"/>
    </source>
</evidence>
<keyword evidence="1 2" id="KW-0175">Coiled coil</keyword>
<gene>
    <name evidence="5" type="primary">smc</name>
    <name evidence="5" type="ORF">NMY3_00805</name>
</gene>
<dbReference type="Gene3D" id="3.40.50.300">
    <property type="entry name" value="P-loop containing nucleotide triphosphate hydrolases"/>
    <property type="match status" value="2"/>
</dbReference>
<dbReference type="OrthoDB" id="9143at2157"/>
<dbReference type="PIRSF" id="PIRSF005719">
    <property type="entry name" value="SMC"/>
    <property type="match status" value="1"/>
</dbReference>
<dbReference type="SUPFAM" id="SSF52540">
    <property type="entry name" value="P-loop containing nucleoside triphosphate hydrolases"/>
    <property type="match status" value="2"/>
</dbReference>
<feature type="coiled-coil region" evidence="2">
    <location>
        <begin position="349"/>
        <end position="509"/>
    </location>
</feature>
<dbReference type="InterPro" id="IPR003395">
    <property type="entry name" value="RecF/RecN/SMC_N"/>
</dbReference>
<dbReference type="RefSeq" id="WP_196817568.1">
    <property type="nucleotide sequence ID" value="NZ_CP012850.1"/>
</dbReference>
<dbReference type="GO" id="GO:0005524">
    <property type="term" value="F:ATP binding"/>
    <property type="evidence" value="ECO:0007669"/>
    <property type="project" value="InterPro"/>
</dbReference>
<feature type="domain" description="SMC hinge" evidence="4">
    <location>
        <begin position="528"/>
        <end position="634"/>
    </location>
</feature>
<dbReference type="Pfam" id="PF06470">
    <property type="entry name" value="SMC_hinge"/>
    <property type="match status" value="1"/>
</dbReference>
<dbReference type="InterPro" id="IPR027417">
    <property type="entry name" value="P-loop_NTPase"/>
</dbReference>
<dbReference type="GO" id="GO:0016887">
    <property type="term" value="F:ATP hydrolysis activity"/>
    <property type="evidence" value="ECO:0007669"/>
    <property type="project" value="InterPro"/>
</dbReference>
<feature type="domain" description="RecF/RecN/SMC N-terminal" evidence="3">
    <location>
        <begin position="3"/>
        <end position="1159"/>
    </location>
</feature>
<dbReference type="SUPFAM" id="SSF75553">
    <property type="entry name" value="Smc hinge domain"/>
    <property type="match status" value="1"/>
</dbReference>
<feature type="coiled-coil region" evidence="2">
    <location>
        <begin position="962"/>
        <end position="1021"/>
    </location>
</feature>
<keyword evidence="6" id="KW-1185">Reference proteome</keyword>
<evidence type="ECO:0000313" key="6">
    <source>
        <dbReference type="Proteomes" id="UP000058925"/>
    </source>
</evidence>
<sequence length="1175" mass="135893">MVYIKKLDVFGFKSFGSKNISLNFQKGLIAVTGPNGSGKSNILDAIIFALGENSPKALRVDKFHSLFHDSSSNNAHKIVKVSVTFDNEDRGIPIDDNLVTITREMSGANTGESQYYLNKKRVSRNNILELLEIVVASPNKLNIVQQGMITRISELNSEERRKIIEDIVGLSYFDEKKDQAYKQLEESDRRLEIALAKMDEVRNRIDELEEERNDQHRYMQIESEINRLKAIKLSGSINNLTRKISEFNEEQKTKEIKSQEVSKKLEDITTQIENISQEKKLFLVQANSASSERTKNEKRLSTVAYEYERNRATIKEAEHYFDQLHQKEKTNEIEQKTFREKEIELNNQLIDIESKIKIDEENQNELRNKKSEITKEIDEINKINSGEITYKNFLTDRINKLIPIKGKIEIAIARFEENIKNYSEKIKENDSQIHKFLAKNQEIQSVIISSRSKINEIDTEISKMEAEKETIDNKFFKDTTETNISKRVIENAEKVIVKYEEKINLAKNSLTEDYSIATLLKDFKNLDVIGYVFNLITWNEKYQKAVVASGNEWMKAVIVKDIKSMITLAEFSKNKGIHFLKIIPLELLSGEKIKDIEDNPSILGVLSDFVSSKVKHLPEFLFGNTILTKNPLTAYLLSNNGFKAVSTSGEIFFPNLSLMQFDYGSKIADVTKDLLLSDSIENLRTNIEKLQELTRIRITELDMINKERTSLREKLDTFALEKSNIVKNIDELENLLSANIKNMNILYAINKEHSTHLDDLFSNFNYSKRRFKIITNTNIRMNNEMKNTDERIDMQRIMKIEGDERKIVGELDIINTRLNQLKLTHSMVKNNIENTTRAHNKSIQEEDQIKIDKIERNRILEKALSDGKDVESELRTLREKEDEIIQATSTTYSRLQEYETEIKKLTELEKKLDKESNQLEKDIGFLRKDILDLEYQKMNQTNDLARLGHKTLLESFDVDNLYRELKEEYENVRDKVNFRADETYLEIIEGYRGLSDKRNHLEEERNSIVNFIEEIGKEKENLFTDAFKKVDDDIRRTFSDITGGNAYLELEDPDNIFSGGILLMVQFPNKPARESTSLSGGEKTMAAIVFLLALQSLKPSPFYLMDEVDAHLDAQNTERLSKILLLRSVNNQIIMVTLKDSTVAKSDLIFGVYPKNGISQVVKYNHPSKVKLEVE</sequence>
<dbReference type="InterPro" id="IPR010935">
    <property type="entry name" value="SMC_hinge"/>
</dbReference>
<dbReference type="PANTHER" id="PTHR43977">
    <property type="entry name" value="STRUCTURAL MAINTENANCE OF CHROMOSOMES PROTEIN 3"/>
    <property type="match status" value="1"/>
</dbReference>
<dbReference type="AlphaFoldDB" id="A0A654LUA1"/>
<accession>A0A654LUA1</accession>
<dbReference type="Pfam" id="PF02463">
    <property type="entry name" value="SMC_N"/>
    <property type="match status" value="1"/>
</dbReference>
<reference evidence="6" key="1">
    <citation type="submission" date="2015-10" db="EMBL/GenBank/DDBJ databases">
        <title>Niche specialization of a soil ammonia-oxidizing archaeon, Candidatus Nitrosocosmicus oleophilus.</title>
        <authorList>
            <person name="Jung M.-Y."/>
            <person name="Rhee S.-K."/>
        </authorList>
    </citation>
    <scope>NUCLEOTIDE SEQUENCE [LARGE SCALE GENOMIC DNA]</scope>
    <source>
        <strain evidence="6">MY3</strain>
    </source>
</reference>
<feature type="coiled-coil region" evidence="2">
    <location>
        <begin position="860"/>
        <end position="929"/>
    </location>
</feature>
<feature type="coiled-coil region" evidence="2">
    <location>
        <begin position="177"/>
        <end position="278"/>
    </location>
</feature>
<dbReference type="GO" id="GO:0051276">
    <property type="term" value="P:chromosome organization"/>
    <property type="evidence" value="ECO:0007669"/>
    <property type="project" value="InterPro"/>
</dbReference>
<name>A0A654LUA1_9ARCH</name>
<dbReference type="Gene3D" id="1.20.1060.20">
    <property type="match status" value="1"/>
</dbReference>
<dbReference type="EMBL" id="CP012850">
    <property type="protein sequence ID" value="ALI35014.1"/>
    <property type="molecule type" value="Genomic_DNA"/>
</dbReference>
<dbReference type="GO" id="GO:0005694">
    <property type="term" value="C:chromosome"/>
    <property type="evidence" value="ECO:0007669"/>
    <property type="project" value="InterPro"/>
</dbReference>
<evidence type="ECO:0000256" key="2">
    <source>
        <dbReference type="SAM" id="Coils"/>
    </source>
</evidence>
<dbReference type="InterPro" id="IPR024704">
    <property type="entry name" value="SMC"/>
</dbReference>
<dbReference type="InterPro" id="IPR036277">
    <property type="entry name" value="SMC_hinge_sf"/>
</dbReference>
<evidence type="ECO:0000256" key="1">
    <source>
        <dbReference type="ARBA" id="ARBA00023054"/>
    </source>
</evidence>
<organism evidence="5 6">
    <name type="scientific">Candidatus Nitrosocosmicus oleophilus</name>
    <dbReference type="NCBI Taxonomy" id="1353260"/>
    <lineage>
        <taxon>Archaea</taxon>
        <taxon>Nitrososphaerota</taxon>
        <taxon>Nitrososphaeria</taxon>
        <taxon>Nitrososphaerales</taxon>
        <taxon>Nitrososphaeraceae</taxon>
        <taxon>Candidatus Nitrosocosmicus</taxon>
    </lineage>
</organism>
<evidence type="ECO:0000313" key="5">
    <source>
        <dbReference type="EMBL" id="ALI35014.1"/>
    </source>
</evidence>
<protein>
    <submittedName>
        <fullName evidence="5">Chromosome partition protein Smc</fullName>
    </submittedName>
</protein>
<dbReference type="Proteomes" id="UP000058925">
    <property type="component" value="Chromosome"/>
</dbReference>
<evidence type="ECO:0000259" key="3">
    <source>
        <dbReference type="Pfam" id="PF02463"/>
    </source>
</evidence>
<proteinExistence type="predicted"/>